<keyword evidence="1" id="KW-1133">Transmembrane helix</keyword>
<reference evidence="2 3" key="1">
    <citation type="submission" date="2024-01" db="EMBL/GenBank/DDBJ databases">
        <authorList>
            <person name="Waweru B."/>
        </authorList>
    </citation>
    <scope>NUCLEOTIDE SEQUENCE [LARGE SCALE GENOMIC DNA]</scope>
</reference>
<feature type="transmembrane region" description="Helical" evidence="1">
    <location>
        <begin position="49"/>
        <end position="69"/>
    </location>
</feature>
<name>A0AAV1QU75_9ROSI</name>
<keyword evidence="3" id="KW-1185">Reference proteome</keyword>
<sequence length="106" mass="11990">MEEYNKHRKKNASRKSSEKCKRYLAKQVVSRSEEELETLLRIKHVVNKVLVGCFGLVFGVLSGLAGSHMEGFIELLLKSNQILKLPDEMSLLPFFIPSTPNLNLSS</sequence>
<comment type="caution">
    <text evidence="2">The sequence shown here is derived from an EMBL/GenBank/DDBJ whole genome shotgun (WGS) entry which is preliminary data.</text>
</comment>
<keyword evidence="1" id="KW-0472">Membrane</keyword>
<gene>
    <name evidence="2" type="ORF">DCAF_LOCUS2825</name>
</gene>
<keyword evidence="1" id="KW-0812">Transmembrane</keyword>
<dbReference type="AlphaFoldDB" id="A0AAV1QU75"/>
<organism evidence="2 3">
    <name type="scientific">Dovyalis caffra</name>
    <dbReference type="NCBI Taxonomy" id="77055"/>
    <lineage>
        <taxon>Eukaryota</taxon>
        <taxon>Viridiplantae</taxon>
        <taxon>Streptophyta</taxon>
        <taxon>Embryophyta</taxon>
        <taxon>Tracheophyta</taxon>
        <taxon>Spermatophyta</taxon>
        <taxon>Magnoliopsida</taxon>
        <taxon>eudicotyledons</taxon>
        <taxon>Gunneridae</taxon>
        <taxon>Pentapetalae</taxon>
        <taxon>rosids</taxon>
        <taxon>fabids</taxon>
        <taxon>Malpighiales</taxon>
        <taxon>Salicaceae</taxon>
        <taxon>Flacourtieae</taxon>
        <taxon>Dovyalis</taxon>
    </lineage>
</organism>
<evidence type="ECO:0000256" key="1">
    <source>
        <dbReference type="SAM" id="Phobius"/>
    </source>
</evidence>
<evidence type="ECO:0000313" key="3">
    <source>
        <dbReference type="Proteomes" id="UP001314170"/>
    </source>
</evidence>
<dbReference type="Proteomes" id="UP001314170">
    <property type="component" value="Unassembled WGS sequence"/>
</dbReference>
<protein>
    <submittedName>
        <fullName evidence="2">Uncharacterized protein</fullName>
    </submittedName>
</protein>
<dbReference type="EMBL" id="CAWUPB010000850">
    <property type="protein sequence ID" value="CAK7325153.1"/>
    <property type="molecule type" value="Genomic_DNA"/>
</dbReference>
<accession>A0AAV1QU75</accession>
<proteinExistence type="predicted"/>
<evidence type="ECO:0000313" key="2">
    <source>
        <dbReference type="EMBL" id="CAK7325153.1"/>
    </source>
</evidence>